<proteinExistence type="predicted"/>
<dbReference type="RefSeq" id="XP_013754587.1">
    <property type="nucleotide sequence ID" value="XM_013899133.1"/>
</dbReference>
<evidence type="ECO:0000256" key="2">
    <source>
        <dbReference type="ARBA" id="ARBA00024191"/>
    </source>
</evidence>
<organism evidence="7 8">
    <name type="scientific">Thecamonas trahens ATCC 50062</name>
    <dbReference type="NCBI Taxonomy" id="461836"/>
    <lineage>
        <taxon>Eukaryota</taxon>
        <taxon>Apusozoa</taxon>
        <taxon>Apusomonadida</taxon>
        <taxon>Apusomonadidae</taxon>
        <taxon>Thecamonas</taxon>
    </lineage>
</organism>
<dbReference type="eggNOG" id="KOG2804">
    <property type="taxonomic scope" value="Eukaryota"/>
</dbReference>
<dbReference type="EC" id="2.7.7.14" evidence="3"/>
<evidence type="ECO:0000256" key="4">
    <source>
        <dbReference type="ARBA" id="ARBA00031473"/>
    </source>
</evidence>
<keyword evidence="5" id="KW-1133">Transmembrane helix</keyword>
<feature type="transmembrane region" description="Helical" evidence="5">
    <location>
        <begin position="285"/>
        <end position="305"/>
    </location>
</feature>
<dbReference type="UniPathway" id="UPA00558">
    <property type="reaction ID" value="UER00742"/>
</dbReference>
<dbReference type="SUPFAM" id="SSF52374">
    <property type="entry name" value="Nucleotidylyl transferase"/>
    <property type="match status" value="1"/>
</dbReference>
<dbReference type="InterPro" id="IPR044608">
    <property type="entry name" value="Ect1/PCYT2"/>
</dbReference>
<dbReference type="GO" id="GO:0005737">
    <property type="term" value="C:cytoplasm"/>
    <property type="evidence" value="ECO:0007669"/>
    <property type="project" value="TreeGrafter"/>
</dbReference>
<dbReference type="InterPro" id="IPR014729">
    <property type="entry name" value="Rossmann-like_a/b/a_fold"/>
</dbReference>
<dbReference type="Gene3D" id="1.20.120.1760">
    <property type="match status" value="1"/>
</dbReference>
<feature type="domain" description="Cytidyltransferase-like" evidence="6">
    <location>
        <begin position="362"/>
        <end position="488"/>
    </location>
</feature>
<feature type="transmembrane region" description="Helical" evidence="5">
    <location>
        <begin position="37"/>
        <end position="60"/>
    </location>
</feature>
<dbReference type="GeneID" id="25567428"/>
<feature type="transmembrane region" description="Helical" evidence="5">
    <location>
        <begin position="146"/>
        <end position="168"/>
    </location>
</feature>
<evidence type="ECO:0000256" key="3">
    <source>
        <dbReference type="ARBA" id="ARBA00024221"/>
    </source>
</evidence>
<dbReference type="STRING" id="461836.A0A0L0DMR5"/>
<dbReference type="NCBIfam" id="TIGR00125">
    <property type="entry name" value="cyt_tran_rel"/>
    <property type="match status" value="1"/>
</dbReference>
<dbReference type="PANTHER" id="PTHR45780">
    <property type="entry name" value="ETHANOLAMINE-PHOSPHATE CYTIDYLYLTRANSFERASE"/>
    <property type="match status" value="1"/>
</dbReference>
<dbReference type="AlphaFoldDB" id="A0A0L0DMR5"/>
<evidence type="ECO:0000256" key="5">
    <source>
        <dbReference type="SAM" id="Phobius"/>
    </source>
</evidence>
<evidence type="ECO:0000256" key="1">
    <source>
        <dbReference type="ARBA" id="ARBA00005189"/>
    </source>
</evidence>
<dbReference type="OrthoDB" id="40021at2759"/>
<keyword evidence="5" id="KW-0472">Membrane</keyword>
<dbReference type="Pfam" id="PF01467">
    <property type="entry name" value="CTP_transf_like"/>
    <property type="match status" value="1"/>
</dbReference>
<dbReference type="InterPro" id="IPR043130">
    <property type="entry name" value="CDP-OH_PTrfase_TM_dom"/>
</dbReference>
<protein>
    <recommendedName>
        <fullName evidence="3">ethanolamine-phosphate cytidylyltransferase</fullName>
        <ecNumber evidence="3">2.7.7.14</ecNumber>
    </recommendedName>
    <alternativeName>
        <fullName evidence="4">CTP:phosphoethanolamine cytidylyltransferase</fullName>
    </alternativeName>
</protein>
<dbReference type="Proteomes" id="UP000054408">
    <property type="component" value="Unassembled WGS sequence"/>
</dbReference>
<dbReference type="GO" id="GO:0004306">
    <property type="term" value="F:ethanolamine-phosphate cytidylyltransferase activity"/>
    <property type="evidence" value="ECO:0007669"/>
    <property type="project" value="UniProtKB-EC"/>
</dbReference>
<evidence type="ECO:0000313" key="7">
    <source>
        <dbReference type="EMBL" id="KNC53331.1"/>
    </source>
</evidence>
<keyword evidence="8" id="KW-1185">Reference proteome</keyword>
<dbReference type="InterPro" id="IPR004821">
    <property type="entry name" value="Cyt_trans-like"/>
</dbReference>
<sequence length="495" mass="54004">MVDILLTDPQKRRLSEWRYRSQGRTLTDVVFGPLWDVLVRLVPATVAPNVLTLAGLLCVLPRGIDGRHARATRNDSPLGELFDYACANLGGIFLALTLAYVAGVTQTSTLWYMSQAFGLAYLLWHLRGLATGTLHWGFTTGPGEALFAIIAFVATRAIVGVDAVAAAWSHAVDAVLVPSINAVAHWAATVDISVAVGATKVAYVEAARLRALELLQDTDALLEAVAFGVYVVLVVSVAVYAVLAIPSERSATRNGMLLCLLYGALMPSLHSWLNASLFIEPGDVSLHAIIFDGAMLSVLTTDVVVAKMAGRDLHPWVVVFFMVGSFDHFVCGALAGAYFVLIFWEVCEATHLPMFTTVINVYVDGVYDLMHYGHLRVLRAALSFGSHLIVGVVGDASVNQYKHRTPVMSLDERVSAVRASGLATRVIPDSPCFGLSEEFILENHIHLVVHSVEYETEDDIYYRVPRAMGITRVLPRTEGISTSELIRRIRTRDDL</sequence>
<dbReference type="PANTHER" id="PTHR45780:SF1">
    <property type="entry name" value="ETHANOLAMINE-PHOSPHATE CYTIDYLYLTRANSFERASE"/>
    <property type="match status" value="1"/>
</dbReference>
<dbReference type="GO" id="GO:0006646">
    <property type="term" value="P:phosphatidylethanolamine biosynthetic process"/>
    <property type="evidence" value="ECO:0007669"/>
    <property type="project" value="UniProtKB-UniPathway"/>
</dbReference>
<feature type="transmembrane region" description="Helical" evidence="5">
    <location>
        <begin position="317"/>
        <end position="344"/>
    </location>
</feature>
<evidence type="ECO:0000259" key="6">
    <source>
        <dbReference type="Pfam" id="PF01467"/>
    </source>
</evidence>
<gene>
    <name evidence="7" type="ORF">AMSG_08828</name>
</gene>
<comment type="pathway">
    <text evidence="1">Lipid metabolism.</text>
</comment>
<dbReference type="Gene3D" id="3.40.50.620">
    <property type="entry name" value="HUPs"/>
    <property type="match status" value="1"/>
</dbReference>
<dbReference type="EMBL" id="GL349480">
    <property type="protein sequence ID" value="KNC53331.1"/>
    <property type="molecule type" value="Genomic_DNA"/>
</dbReference>
<comment type="pathway">
    <text evidence="2">Phospholipid metabolism; phosphatidylethanolamine biosynthesis; phosphatidylethanolamine from ethanolamine: step 2/3.</text>
</comment>
<name>A0A0L0DMR5_THETB</name>
<accession>A0A0L0DMR5</accession>
<dbReference type="OMA" id="QIHVVAF"/>
<evidence type="ECO:0000313" key="8">
    <source>
        <dbReference type="Proteomes" id="UP000054408"/>
    </source>
</evidence>
<keyword evidence="5" id="KW-0812">Transmembrane</keyword>
<feature type="transmembrane region" description="Helical" evidence="5">
    <location>
        <begin position="224"/>
        <end position="243"/>
    </location>
</feature>
<dbReference type="eggNOG" id="KOG2877">
    <property type="taxonomic scope" value="Eukaryota"/>
</dbReference>
<reference evidence="7 8" key="1">
    <citation type="submission" date="2010-05" db="EMBL/GenBank/DDBJ databases">
        <title>The Genome Sequence of Thecamonas trahens ATCC 50062.</title>
        <authorList>
            <consortium name="The Broad Institute Genome Sequencing Platform"/>
            <person name="Russ C."/>
            <person name="Cuomo C."/>
            <person name="Shea T."/>
            <person name="Young S.K."/>
            <person name="Zeng Q."/>
            <person name="Koehrsen M."/>
            <person name="Haas B."/>
            <person name="Borodovsky M."/>
            <person name="Guigo R."/>
            <person name="Alvarado L."/>
            <person name="Berlin A."/>
            <person name="Bochicchio J."/>
            <person name="Borenstein D."/>
            <person name="Chapman S."/>
            <person name="Chen Z."/>
            <person name="Freedman E."/>
            <person name="Gellesch M."/>
            <person name="Goldberg J."/>
            <person name="Griggs A."/>
            <person name="Gujja S."/>
            <person name="Heilman E."/>
            <person name="Heiman D."/>
            <person name="Hepburn T."/>
            <person name="Howarth C."/>
            <person name="Jen D."/>
            <person name="Larson L."/>
            <person name="Mehta T."/>
            <person name="Park D."/>
            <person name="Pearson M."/>
            <person name="Roberts A."/>
            <person name="Saif S."/>
            <person name="Shenoy N."/>
            <person name="Sisk P."/>
            <person name="Stolte C."/>
            <person name="Sykes S."/>
            <person name="Thomson T."/>
            <person name="Walk T."/>
            <person name="White J."/>
            <person name="Yandava C."/>
            <person name="Burger G."/>
            <person name="Gray M.W."/>
            <person name="Holland P.W.H."/>
            <person name="King N."/>
            <person name="Lang F.B.F."/>
            <person name="Roger A.J."/>
            <person name="Ruiz-Trillo I."/>
            <person name="Lander E."/>
            <person name="Nusbaum C."/>
        </authorList>
    </citation>
    <scope>NUCLEOTIDE SEQUENCE [LARGE SCALE GENOMIC DNA]</scope>
    <source>
        <strain evidence="7 8">ATCC 50062</strain>
    </source>
</reference>
<feature type="transmembrane region" description="Helical" evidence="5">
    <location>
        <begin position="255"/>
        <end position="273"/>
    </location>
</feature>
<feature type="transmembrane region" description="Helical" evidence="5">
    <location>
        <begin position="81"/>
        <end position="103"/>
    </location>
</feature>
<keyword evidence="7" id="KW-0808">Transferase</keyword>